<dbReference type="Gene3D" id="1.20.1110.10">
    <property type="entry name" value="Calcium-transporting ATPase, transmembrane domain"/>
    <property type="match status" value="2"/>
</dbReference>
<dbReference type="GO" id="GO:0005886">
    <property type="term" value="C:plasma membrane"/>
    <property type="evidence" value="ECO:0007669"/>
    <property type="project" value="UniProtKB-SubCell"/>
</dbReference>
<evidence type="ECO:0000313" key="13">
    <source>
        <dbReference type="Proteomes" id="UP000176700"/>
    </source>
</evidence>
<feature type="transmembrane region" description="Helical" evidence="10">
    <location>
        <begin position="795"/>
        <end position="814"/>
    </location>
</feature>
<dbReference type="InterPro" id="IPR050510">
    <property type="entry name" value="Cation_transp_ATPase_P-type"/>
</dbReference>
<keyword evidence="8 10" id="KW-1133">Transmembrane helix</keyword>
<dbReference type="GO" id="GO:0030007">
    <property type="term" value="P:intracellular potassium ion homeostasis"/>
    <property type="evidence" value="ECO:0007669"/>
    <property type="project" value="TreeGrafter"/>
</dbReference>
<keyword evidence="7" id="KW-1278">Translocase</keyword>
<feature type="transmembrane region" description="Helical" evidence="10">
    <location>
        <begin position="243"/>
        <end position="260"/>
    </location>
</feature>
<dbReference type="AlphaFoldDB" id="A0A1G2FYJ6"/>
<evidence type="ECO:0000256" key="3">
    <source>
        <dbReference type="ARBA" id="ARBA00022475"/>
    </source>
</evidence>
<evidence type="ECO:0000256" key="2">
    <source>
        <dbReference type="ARBA" id="ARBA00005675"/>
    </source>
</evidence>
<dbReference type="SFLD" id="SFLDF00027">
    <property type="entry name" value="p-type_atpase"/>
    <property type="match status" value="1"/>
</dbReference>
<dbReference type="PRINTS" id="PR00120">
    <property type="entry name" value="HATPASE"/>
</dbReference>
<dbReference type="SUPFAM" id="SSF56784">
    <property type="entry name" value="HAD-like"/>
    <property type="match status" value="1"/>
</dbReference>
<dbReference type="GO" id="GO:0005391">
    <property type="term" value="F:P-type sodium:potassium-exchanging transporter activity"/>
    <property type="evidence" value="ECO:0007669"/>
    <property type="project" value="TreeGrafter"/>
</dbReference>
<evidence type="ECO:0000256" key="9">
    <source>
        <dbReference type="ARBA" id="ARBA00023136"/>
    </source>
</evidence>
<dbReference type="SFLD" id="SFLDS00003">
    <property type="entry name" value="Haloacid_Dehalogenase"/>
    <property type="match status" value="1"/>
</dbReference>
<dbReference type="InterPro" id="IPR023298">
    <property type="entry name" value="ATPase_P-typ_TM_dom_sf"/>
</dbReference>
<dbReference type="Gene3D" id="3.40.50.1000">
    <property type="entry name" value="HAD superfamily/HAD-like"/>
    <property type="match status" value="1"/>
</dbReference>
<name>A0A1G2FYJ6_9BACT</name>
<proteinExistence type="inferred from homology"/>
<dbReference type="InterPro" id="IPR008250">
    <property type="entry name" value="ATPase_P-typ_transduc_dom_A_sf"/>
</dbReference>
<dbReference type="PANTHER" id="PTHR43294:SF21">
    <property type="entry name" value="CATION TRANSPORTING ATPASE"/>
    <property type="match status" value="1"/>
</dbReference>
<dbReference type="PRINTS" id="PR00119">
    <property type="entry name" value="CATATPASE"/>
</dbReference>
<dbReference type="GO" id="GO:1990573">
    <property type="term" value="P:potassium ion import across plasma membrane"/>
    <property type="evidence" value="ECO:0007669"/>
    <property type="project" value="TreeGrafter"/>
</dbReference>
<comment type="similarity">
    <text evidence="2">Belongs to the cation transport ATPase (P-type) (TC 3.A.3) family. Type IIA subfamily.</text>
</comment>
<dbReference type="Proteomes" id="UP000176700">
    <property type="component" value="Unassembled WGS sequence"/>
</dbReference>
<evidence type="ECO:0000256" key="5">
    <source>
        <dbReference type="ARBA" id="ARBA00022741"/>
    </source>
</evidence>
<dbReference type="SUPFAM" id="SSF81665">
    <property type="entry name" value="Calcium ATPase, transmembrane domain M"/>
    <property type="match status" value="1"/>
</dbReference>
<feature type="domain" description="Cation-transporting P-type ATPase N-terminal" evidence="11">
    <location>
        <begin position="1"/>
        <end position="75"/>
    </location>
</feature>
<dbReference type="GO" id="GO:0005524">
    <property type="term" value="F:ATP binding"/>
    <property type="evidence" value="ECO:0007669"/>
    <property type="project" value="UniProtKB-KW"/>
</dbReference>
<dbReference type="InterPro" id="IPR059000">
    <property type="entry name" value="ATPase_P-type_domA"/>
</dbReference>
<dbReference type="Pfam" id="PF00122">
    <property type="entry name" value="E1-E2_ATPase"/>
    <property type="match status" value="1"/>
</dbReference>
<keyword evidence="3" id="KW-1003">Cell membrane</keyword>
<dbReference type="InterPro" id="IPR001757">
    <property type="entry name" value="P_typ_ATPase"/>
</dbReference>
<feature type="transmembrane region" description="Helical" evidence="10">
    <location>
        <begin position="266"/>
        <end position="294"/>
    </location>
</feature>
<protein>
    <recommendedName>
        <fullName evidence="11">Cation-transporting P-type ATPase N-terminal domain-containing protein</fullName>
    </recommendedName>
</protein>
<evidence type="ECO:0000256" key="8">
    <source>
        <dbReference type="ARBA" id="ARBA00022989"/>
    </source>
</evidence>
<keyword evidence="5" id="KW-0547">Nucleotide-binding</keyword>
<evidence type="ECO:0000256" key="6">
    <source>
        <dbReference type="ARBA" id="ARBA00022840"/>
    </source>
</evidence>
<dbReference type="InterPro" id="IPR044492">
    <property type="entry name" value="P_typ_ATPase_HD_dom"/>
</dbReference>
<dbReference type="Gene3D" id="2.70.150.10">
    <property type="entry name" value="Calcium-transporting ATPase, cytoplasmic transduction domain A"/>
    <property type="match status" value="1"/>
</dbReference>
<dbReference type="GO" id="GO:0006883">
    <property type="term" value="P:intracellular sodium ion homeostasis"/>
    <property type="evidence" value="ECO:0007669"/>
    <property type="project" value="TreeGrafter"/>
</dbReference>
<dbReference type="Gene3D" id="3.40.1110.10">
    <property type="entry name" value="Calcium-transporting ATPase, cytoplasmic domain N"/>
    <property type="match status" value="1"/>
</dbReference>
<dbReference type="SMART" id="SM00831">
    <property type="entry name" value="Cation_ATPase_N"/>
    <property type="match status" value="1"/>
</dbReference>
<dbReference type="PANTHER" id="PTHR43294">
    <property type="entry name" value="SODIUM/POTASSIUM-TRANSPORTING ATPASE SUBUNIT ALPHA"/>
    <property type="match status" value="1"/>
</dbReference>
<dbReference type="InterPro" id="IPR006068">
    <property type="entry name" value="ATPase_P-typ_cation-transptr_C"/>
</dbReference>
<dbReference type="GO" id="GO:1902600">
    <property type="term" value="P:proton transmembrane transport"/>
    <property type="evidence" value="ECO:0007669"/>
    <property type="project" value="TreeGrafter"/>
</dbReference>
<comment type="subcellular location">
    <subcellularLocation>
        <location evidence="1">Cell membrane</location>
        <topology evidence="1">Multi-pass membrane protein</topology>
    </subcellularLocation>
</comment>
<keyword evidence="9 10" id="KW-0472">Membrane</keyword>
<dbReference type="GO" id="GO:0016887">
    <property type="term" value="F:ATP hydrolysis activity"/>
    <property type="evidence" value="ECO:0007669"/>
    <property type="project" value="InterPro"/>
</dbReference>
<dbReference type="InterPro" id="IPR004014">
    <property type="entry name" value="ATPase_P-typ_cation-transptr_N"/>
</dbReference>
<comment type="caution">
    <text evidence="12">The sequence shown here is derived from an EMBL/GenBank/DDBJ whole genome shotgun (WGS) entry which is preliminary data.</text>
</comment>
<feature type="transmembrane region" description="Helical" evidence="10">
    <location>
        <begin position="687"/>
        <end position="706"/>
    </location>
</feature>
<accession>A0A1G2FYJ6</accession>
<keyword evidence="6" id="KW-0067">ATP-binding</keyword>
<organism evidence="12 13">
    <name type="scientific">Candidatus Ryanbacteria bacterium RIFCSPHIGHO2_01_45_13</name>
    <dbReference type="NCBI Taxonomy" id="1802112"/>
    <lineage>
        <taxon>Bacteria</taxon>
        <taxon>Candidatus Ryaniibacteriota</taxon>
    </lineage>
</organism>
<evidence type="ECO:0000256" key="7">
    <source>
        <dbReference type="ARBA" id="ARBA00022967"/>
    </source>
</evidence>
<feature type="transmembrane region" description="Helical" evidence="10">
    <location>
        <begin position="727"/>
        <end position="751"/>
    </location>
</feature>
<evidence type="ECO:0000256" key="10">
    <source>
        <dbReference type="SAM" id="Phobius"/>
    </source>
</evidence>
<sequence>MWYQLSLAEIARKLDTNLEQGLSHQEAEKKRAVFGFNELPQGKKLRWWRLMLRQFNNPMIYILLIAAAITLWLKEFIDFYVITLAVIVNVVIGFWQEFRSSRIFEQLRSLVAIRTLVKRDGKIFEIDSKNLVPGDIIILKGSAKVPADGRLISARKLTVDEALLTGESAAVDKKAKDMSGTVAIGDRVNMVHTGTIVEKGEGVAVVVATGLKTELGEIARLTASVGEETTPLQERLRYLGRKLAIYVTIISIIIFVLGSLEGKGFVQMFTVTVAIIVAAIPEGLPAALAVVLAVSVQRILRRNGLVKKLIGAETLGSASIIVTDKTGTLTEGKMEVEQLIGVRDTRRAALVMALANEAIVEEGGEKQIRGEETDRAKIRFFLESGGDIRSALHEYKREALLPFNQIKKYVASFHTASDGNSFVFVTGAPEMLVSISKIPRTQKEKILKDVEQNASRGFRMIGIAERTLPREQKVDWDDDAALDNMIYDLSFVGLAVIRDPIRDDVKESVFMTRKAGIQIVMATGDHRLTALTIGKELGFSGKPDSVVSGEELERMSDEEFLKRIGEIEIYSRVSPSHKMRIVNALREKGEVVAMTGDGVNDAPALKAADIGISLASGTDVTKETADLVLLDNSFSVITEAIRQGRIAFDNIRKVTVFLFTNSFTEIILVLSALLFRIPLPVSAVQILWANFVEDGFPNFALAFEPGEKDIMRRKPLRRNEPILNKQSLIIIFIVGIISDLLMVAIYLYLYYYTDFSFQYIRTIMFSMLATDALVYVFSIKSLGRSILRTNVLDNVYLLFAVFFGFLVMAASIYVPTLQRLLSTVSLSLPAILFVLGKGLLLVTLIELVKWFFYRKNTFQLAADKQMC</sequence>
<feature type="transmembrane region" description="Helical" evidence="10">
    <location>
        <begin position="55"/>
        <end position="73"/>
    </location>
</feature>
<dbReference type="InterPro" id="IPR023214">
    <property type="entry name" value="HAD_sf"/>
</dbReference>
<dbReference type="Pfam" id="PF00690">
    <property type="entry name" value="Cation_ATPase_N"/>
    <property type="match status" value="1"/>
</dbReference>
<reference evidence="12 13" key="1">
    <citation type="journal article" date="2016" name="Nat. Commun.">
        <title>Thousands of microbial genomes shed light on interconnected biogeochemical processes in an aquifer system.</title>
        <authorList>
            <person name="Anantharaman K."/>
            <person name="Brown C.T."/>
            <person name="Hug L.A."/>
            <person name="Sharon I."/>
            <person name="Castelle C.J."/>
            <person name="Probst A.J."/>
            <person name="Thomas B.C."/>
            <person name="Singh A."/>
            <person name="Wilkins M.J."/>
            <person name="Karaoz U."/>
            <person name="Brodie E.L."/>
            <person name="Williams K.H."/>
            <person name="Hubbard S.S."/>
            <person name="Banfield J.F."/>
        </authorList>
    </citation>
    <scope>NUCLEOTIDE SEQUENCE [LARGE SCALE GENOMIC DNA]</scope>
</reference>
<dbReference type="SFLD" id="SFLDG00002">
    <property type="entry name" value="C1.7:_P-type_atpase_like"/>
    <property type="match status" value="1"/>
</dbReference>
<evidence type="ECO:0000256" key="1">
    <source>
        <dbReference type="ARBA" id="ARBA00004651"/>
    </source>
</evidence>
<dbReference type="EMBL" id="MHNI01000011">
    <property type="protein sequence ID" value="OGZ43129.1"/>
    <property type="molecule type" value="Genomic_DNA"/>
</dbReference>
<dbReference type="InterPro" id="IPR018303">
    <property type="entry name" value="ATPase_P-typ_P_site"/>
</dbReference>
<dbReference type="Pfam" id="PF00689">
    <property type="entry name" value="Cation_ATPase_C"/>
    <property type="match status" value="1"/>
</dbReference>
<dbReference type="Pfam" id="PF00702">
    <property type="entry name" value="Hydrolase"/>
    <property type="match status" value="1"/>
</dbReference>
<dbReference type="SUPFAM" id="SSF81653">
    <property type="entry name" value="Calcium ATPase, transduction domain A"/>
    <property type="match status" value="1"/>
</dbReference>
<evidence type="ECO:0000259" key="11">
    <source>
        <dbReference type="SMART" id="SM00831"/>
    </source>
</evidence>
<evidence type="ECO:0000313" key="12">
    <source>
        <dbReference type="EMBL" id="OGZ43129.1"/>
    </source>
</evidence>
<feature type="transmembrane region" description="Helical" evidence="10">
    <location>
        <begin position="763"/>
        <end position="783"/>
    </location>
</feature>
<dbReference type="NCBIfam" id="TIGR01494">
    <property type="entry name" value="ATPase_P-type"/>
    <property type="match status" value="3"/>
</dbReference>
<gene>
    <name evidence="12" type="ORF">A2W41_00340</name>
</gene>
<keyword evidence="4 10" id="KW-0812">Transmembrane</keyword>
<feature type="transmembrane region" description="Helical" evidence="10">
    <location>
        <begin position="654"/>
        <end position="675"/>
    </location>
</feature>
<feature type="transmembrane region" description="Helical" evidence="10">
    <location>
        <begin position="79"/>
        <end position="98"/>
    </location>
</feature>
<dbReference type="InterPro" id="IPR023299">
    <property type="entry name" value="ATPase_P-typ_cyto_dom_N"/>
</dbReference>
<evidence type="ECO:0000256" key="4">
    <source>
        <dbReference type="ARBA" id="ARBA00022692"/>
    </source>
</evidence>
<dbReference type="InterPro" id="IPR036412">
    <property type="entry name" value="HAD-like_sf"/>
</dbReference>
<feature type="transmembrane region" description="Helical" evidence="10">
    <location>
        <begin position="826"/>
        <end position="848"/>
    </location>
</feature>
<dbReference type="GO" id="GO:0036376">
    <property type="term" value="P:sodium ion export across plasma membrane"/>
    <property type="evidence" value="ECO:0007669"/>
    <property type="project" value="TreeGrafter"/>
</dbReference>
<dbReference type="PROSITE" id="PS00154">
    <property type="entry name" value="ATPASE_E1_E2"/>
    <property type="match status" value="1"/>
</dbReference>